<proteinExistence type="predicted"/>
<organism evidence="1 2">
    <name type="scientific">Candolleomyces eurysporus</name>
    <dbReference type="NCBI Taxonomy" id="2828524"/>
    <lineage>
        <taxon>Eukaryota</taxon>
        <taxon>Fungi</taxon>
        <taxon>Dikarya</taxon>
        <taxon>Basidiomycota</taxon>
        <taxon>Agaricomycotina</taxon>
        <taxon>Agaricomycetes</taxon>
        <taxon>Agaricomycetidae</taxon>
        <taxon>Agaricales</taxon>
        <taxon>Agaricineae</taxon>
        <taxon>Psathyrellaceae</taxon>
        <taxon>Candolleomyces</taxon>
    </lineage>
</organism>
<evidence type="ECO:0000313" key="1">
    <source>
        <dbReference type="EMBL" id="KAJ2927091.1"/>
    </source>
</evidence>
<gene>
    <name evidence="1" type="ORF">H1R20_g10022</name>
</gene>
<reference evidence="1" key="1">
    <citation type="submission" date="2022-06" db="EMBL/GenBank/DDBJ databases">
        <title>Genome Sequence of Candolleomyces eurysporus.</title>
        <authorList>
            <person name="Buettner E."/>
        </authorList>
    </citation>
    <scope>NUCLEOTIDE SEQUENCE</scope>
    <source>
        <strain evidence="1">VTCC 930004</strain>
    </source>
</reference>
<evidence type="ECO:0000313" key="2">
    <source>
        <dbReference type="Proteomes" id="UP001140091"/>
    </source>
</evidence>
<sequence length="245" mass="27980">MLATLTAPRDSSNSLAARRADIHKRAAHEAKLIAEESRKDVFEEEYNRFWCEGIMSQYTGKPSETVCTSGPYYTEEEILRINREKRFFKPLMIRRDCLVGPHHIKIGQDGFAFMNYNLAKSVGTYGVIEAFCLRYEAEWTGPYLDDLRVFDKHAVTLFLEGSAMPGYFKYMGTFYLRKFSRVNLDLVSNPRTSTYINDAFEARVKGVTTEERNKCSLGVPLLIVQAAKDFYGNENPFKTEPVASG</sequence>
<dbReference type="EMBL" id="JANBPK010001038">
    <property type="protein sequence ID" value="KAJ2927091.1"/>
    <property type="molecule type" value="Genomic_DNA"/>
</dbReference>
<name>A0A9W8J232_9AGAR</name>
<dbReference type="OrthoDB" id="10361633at2759"/>
<dbReference type="AlphaFoldDB" id="A0A9W8J232"/>
<protein>
    <submittedName>
        <fullName evidence="1">Uncharacterized protein</fullName>
    </submittedName>
</protein>
<keyword evidence="2" id="KW-1185">Reference proteome</keyword>
<accession>A0A9W8J232</accession>
<dbReference type="Proteomes" id="UP001140091">
    <property type="component" value="Unassembled WGS sequence"/>
</dbReference>
<comment type="caution">
    <text evidence="1">The sequence shown here is derived from an EMBL/GenBank/DDBJ whole genome shotgun (WGS) entry which is preliminary data.</text>
</comment>
<feature type="non-terminal residue" evidence="1">
    <location>
        <position position="1"/>
    </location>
</feature>